<comment type="caution">
    <text evidence="2">The sequence shown here is derived from an EMBL/GenBank/DDBJ whole genome shotgun (WGS) entry which is preliminary data.</text>
</comment>
<feature type="region of interest" description="Disordered" evidence="1">
    <location>
        <begin position="24"/>
        <end position="58"/>
    </location>
</feature>
<evidence type="ECO:0000256" key="1">
    <source>
        <dbReference type="SAM" id="MobiDB-lite"/>
    </source>
</evidence>
<organism evidence="2 3">
    <name type="scientific">Senna tora</name>
    <dbReference type="NCBI Taxonomy" id="362788"/>
    <lineage>
        <taxon>Eukaryota</taxon>
        <taxon>Viridiplantae</taxon>
        <taxon>Streptophyta</taxon>
        <taxon>Embryophyta</taxon>
        <taxon>Tracheophyta</taxon>
        <taxon>Spermatophyta</taxon>
        <taxon>Magnoliopsida</taxon>
        <taxon>eudicotyledons</taxon>
        <taxon>Gunneridae</taxon>
        <taxon>Pentapetalae</taxon>
        <taxon>rosids</taxon>
        <taxon>fabids</taxon>
        <taxon>Fabales</taxon>
        <taxon>Fabaceae</taxon>
        <taxon>Caesalpinioideae</taxon>
        <taxon>Cassia clade</taxon>
        <taxon>Senna</taxon>
    </lineage>
</organism>
<reference evidence="2" key="1">
    <citation type="submission" date="2020-09" db="EMBL/GenBank/DDBJ databases">
        <title>Genome-Enabled Discovery of Anthraquinone Biosynthesis in Senna tora.</title>
        <authorList>
            <person name="Kang S.-H."/>
            <person name="Pandey R.P."/>
            <person name="Lee C.-M."/>
            <person name="Sim J.-S."/>
            <person name="Jeong J.-T."/>
            <person name="Choi B.-S."/>
            <person name="Jung M."/>
            <person name="Ginzburg D."/>
            <person name="Zhao K."/>
            <person name="Won S.Y."/>
            <person name="Oh T.-J."/>
            <person name="Yu Y."/>
            <person name="Kim N.-H."/>
            <person name="Lee O.R."/>
            <person name="Lee T.-H."/>
            <person name="Bashyal P."/>
            <person name="Kim T.-S."/>
            <person name="Lee W.-H."/>
            <person name="Kawkins C."/>
            <person name="Kim C.-K."/>
            <person name="Kim J.S."/>
            <person name="Ahn B.O."/>
            <person name="Rhee S.Y."/>
            <person name="Sohng J.K."/>
        </authorList>
    </citation>
    <scope>NUCLEOTIDE SEQUENCE</scope>
    <source>
        <tissue evidence="2">Leaf</tissue>
    </source>
</reference>
<keyword evidence="3" id="KW-1185">Reference proteome</keyword>
<sequence>MDNNYEVGDGEFCRLPMLDEVNAKGGSLEGGDVNNEGEGDISSHAVPQVPDPVPTGFSGFGSIANGPLATVDSTSILFPNSLPAITSLDGFPSSRSSDDAGAVEAISPGDRVTETGGGTLE</sequence>
<name>A0A834T479_9FABA</name>
<evidence type="ECO:0000313" key="3">
    <source>
        <dbReference type="Proteomes" id="UP000634136"/>
    </source>
</evidence>
<evidence type="ECO:0000313" key="2">
    <source>
        <dbReference type="EMBL" id="KAF7814886.1"/>
    </source>
</evidence>
<accession>A0A834T479</accession>
<dbReference type="EMBL" id="JAAIUW010000009">
    <property type="protein sequence ID" value="KAF7814886.1"/>
    <property type="molecule type" value="Genomic_DNA"/>
</dbReference>
<gene>
    <name evidence="2" type="ORF">G2W53_028855</name>
</gene>
<dbReference type="Proteomes" id="UP000634136">
    <property type="component" value="Unassembled WGS sequence"/>
</dbReference>
<proteinExistence type="predicted"/>
<feature type="region of interest" description="Disordered" evidence="1">
    <location>
        <begin position="87"/>
        <end position="121"/>
    </location>
</feature>
<dbReference type="AlphaFoldDB" id="A0A834T479"/>
<protein>
    <submittedName>
        <fullName evidence="2">Uncharacterized protein</fullName>
    </submittedName>
</protein>